<dbReference type="PANTHER" id="PTHR45703">
    <property type="entry name" value="DYNEIN HEAVY CHAIN"/>
    <property type="match status" value="1"/>
</dbReference>
<proteinExistence type="predicted"/>
<accession>A0ABQ9YHD6</accession>
<name>A0ABQ9YHD6_9EUKA</name>
<keyword evidence="2" id="KW-1185">Reference proteome</keyword>
<reference evidence="1 2" key="1">
    <citation type="journal article" date="2022" name="bioRxiv">
        <title>Genomics of Preaxostyla Flagellates Illuminates Evolutionary Transitions and the Path Towards Mitochondrial Loss.</title>
        <authorList>
            <person name="Novak L.V.F."/>
            <person name="Treitli S.C."/>
            <person name="Pyrih J."/>
            <person name="Halakuc P."/>
            <person name="Pipaliya S.V."/>
            <person name="Vacek V."/>
            <person name="Brzon O."/>
            <person name="Soukal P."/>
            <person name="Eme L."/>
            <person name="Dacks J.B."/>
            <person name="Karnkowska A."/>
            <person name="Elias M."/>
            <person name="Hampl V."/>
        </authorList>
    </citation>
    <scope>NUCLEOTIDE SEQUENCE [LARGE SCALE GENOMIC DNA]</scope>
    <source>
        <strain evidence="1">NAU3</strain>
        <tissue evidence="1">Gut</tissue>
    </source>
</reference>
<protein>
    <recommendedName>
        <fullName evidence="3">Dynein heavy chain</fullName>
    </recommendedName>
</protein>
<dbReference type="EMBL" id="JARBJD010000007">
    <property type="protein sequence ID" value="KAK2963176.1"/>
    <property type="molecule type" value="Genomic_DNA"/>
</dbReference>
<dbReference type="PANTHER" id="PTHR45703:SF36">
    <property type="entry name" value="DYNEIN HEAVY CHAIN, CYTOPLASMIC"/>
    <property type="match status" value="1"/>
</dbReference>
<evidence type="ECO:0008006" key="3">
    <source>
        <dbReference type="Google" id="ProtNLM"/>
    </source>
</evidence>
<organism evidence="1 2">
    <name type="scientific">Blattamonas nauphoetae</name>
    <dbReference type="NCBI Taxonomy" id="2049346"/>
    <lineage>
        <taxon>Eukaryota</taxon>
        <taxon>Metamonada</taxon>
        <taxon>Preaxostyla</taxon>
        <taxon>Oxymonadida</taxon>
        <taxon>Blattamonas</taxon>
    </lineage>
</organism>
<dbReference type="InterPro" id="IPR026983">
    <property type="entry name" value="DHC"/>
</dbReference>
<sequence length="4175" mass="475243">MLTRPRKISGLLWPKDPDKMLHIVCRILGKPNTIQFFPLMKDTLGQDITIFLTDPNVTMITFLSFSGSPHIYTTIYSPLFEIPDIPQNTGRYRRVVVEKSQIRTTNRRSDSTVFSFISESGGILASCLIPDTTPTQEELYAKFSKFIDQFSERDEAILNQESFRGLSNTITLRINQLQAFISLASTLQTTNSQTYSESQKKAVLSQTLLQEYRIKHPVLRRLYSLVKAFKAHPSSSFPRTLSEIHALVRIMTSAVHITTTLLVCATLYQFFSIVVHKASQYLCDTFTQLLTLQYFPIVNLTALRQTLNSIKTLYTRTLSILTGIEDITPPYLNRAVQPLTEFLRKLNVITQLHKLSGCMLQLTNLFSSPSLHIYGGFFTIVKSRFSQLMMSLTRTTTEKQSFRFSSIFTALTQQKIEKTSQIVSRIVIDVATLLPDIIRSNLPLYMIQSAFIIYLHFLQLFPQAQRTVLNQLNKDDFSRLLTTAIFRKHVDFILIQTGCTKDQAMFSKTILPLMSTRMILVRNIGMFILYQIFSENEVKESRLNSKIQHNFEGLSQLIAEGEEIRRNIEGKLEEQMKFFVAKLNKFSATLVDTPCFIQSEGEGIESTEVTLHNMPEFSAELRFSTSVHQTAFIPTMSSVHSHISITETHHVLSWVLQIMKNTLNTLPSDTLQITQAWVKKCQDVVHYGSQNVTWTSEFLPSYCEELLQTYSQLEHTLSVFDSTHNKFLSGMESSISRLHFSFPVEPYTIVQLKNTIRPFSAEFNGVFEQLKKTYSDQAKALLGTLTRDSTFGEQNESKQKLFHFLITRMENVFDGEKIRVFSDVLESILARIVEGPLISIPLFLDDGDLSYSASPLSLFSNPFSFNQQGTQIPHHIILSHQLGDPKTENARESVENLAIISIFDGFIHLFEPKHLTEVIQSKIQNLSMQTLETEKLCRHYYADISRYAPFWSISAQDLFSSFNTSSIGRGGQQSDSGTFIKRLSAKRLVDHLRKISQNTGKDNNSSPLIAGQAPAVFEIDDLVGTFSITEDESEELTIPEIEPSLLLSLENSRLFDPLDLRHQLVADLSEELLHDFDFPETTTMRNLLSFSLKGTDSDTYNPPLKLWKDYIDFIRYFIQSVNNLPPPPETPLGKIDITQLKEALVKLSQQWLHPFTSFVFFGLIVRMRLIMIYLTNITSIVRAHSTKEDNAESVAQFVHLRNSFSFIFSVNETFKLMKQRIDILATLNPSQATILMTEFDRTKKIRQKFDEQDWYAAFDSVHLTERNIAKHLFDVSERLDEQLNSLIITFNNKELAPITLEVTAPKAKQMLAAIRIPVDEVADFIALSQASDQEPNPYIIERFNDLKQMKENLLSLWNLWERFETHVSSLKDMKWGELHSKITNDLKDEWKFLLDVYMDQVHALRPALQSKPVFKSIFQFVSQHHRIWAMIYTLATTPIYDWHWAAVMRAITPQFAVNDDVNAMKMGTMPIRHLFELCNECKDIEQLNSTIKSIQKDDEHYQKLQNLESTWAEAQIPLILTQAEKDSLVLAPTRTSDSKSRRHDKKRRVLLPFPVVNISQCSELAAATMQDLQEINKLNTNEIHPETVKKLKHLEDLLYSIQSFLLTLHDSHTLNEKLTTALTVNVLSTTQAMKKTITSFTHVGDALRKLSSFLDSELSNVDTQLSKVNVQASQLLNERTHDHLAFVSKSIPHLLLLSYSQLVDYIRLFDSPSVHLPSSLLTKMIAHVESVTFTQQEVSPSTSMVGKGNDTHQHNDKDAIITPVMITSTSGEALVFLGESGIKKTEFFRLHLHLVTKISDTLRNEMNVLQQTFMSKANVFSWFLQIVPQFTNQSSFPINPQILFICLDSFLNTQLNLIINPSTPHTDWSVFEHVGSLQGFIIFSTSYLIALLRCPAPLTTYSQFTVSLIVMFLDLYDNLKQLLDHHTVLLRNPMAQNHHSSSVTSFASLFDQITQTVLAFPQTPVEQQVDTSVNHQLFRDILSSLLSLLSIYAHRVAFHVQLISSTYQAVSLIPGNPYIQQKLVPQHYYLSVGKRLSNPIYTIFNLSTYLPWIPYSRDVFFLPFSEQVRLNEMTQVASIPQPHQTLSQAGPLFVVNRTETDYIYSHIHSFAHTYNKNLHVLHLAPNTSPLEIKRAIVYTLASSLWLLLDGIEVLPPATQQTMVDWCLSVRSWFQTIPTNQSGIVTMTLENVSVSVSLPADPWCVFGIYRTVENFHGKINDWVENCFTVISLSKIVRNGLIGSLLQSNGFIFFDELDTKIQTYFKSLSDRLPNHFDIKDTDIYDYFTSLSHLRQFTKKCGQRLHEVLLNAPYVLSQASLPLIQLNSLFASSFLAIHTLKSSTQETETLRLLEEMAVKQVMLDEIVSLDSSLELLAMYSYKATILPRMKVEQTQADLSFESSLERIVHSLFSHPSTLTTLPVFVNSTDQSSVALQQSDVVRVHSMSTSIHHDPPVLPSSRPFHSFLLKSFEETYDTPIVHINGKHGIGKTNLIALHQTLYCKLHGFPPFIIPVNAPRTVPTDSRLMFLEKDSETNLFRRIQKTFSRLGVINETGRQDSVSDMDIPVWIVISVISTPKLRFGAFLEECFQCTAHISYGRIEISFTNGQSFLLPRHSKIFIETRSSFLNYRGLLLQEPKLLSVYHPIYPLIQWKLDRWARNARTLIDSDVLDVGLVILRVALTKTSLLTELTEFGSTHSAEYVISSTGLIDSTTVLLTSLIRIDQKRYKRPIDGSLLRTYIVYAICWTIVGHVPSTAPLMSDYLDWLDDWRMKVPSVNDTPLDHIRQEMNKKHNLLSLQGASTIVPKKNFNHIQQFEDFIKKTFLSASERFETSIWHYAPDPVEKILLPLEKIPPEHCLFTFDFQSHANIIDHQHHLYYLSYVTPFLALLLEGRDVILIDNFPTPTRNFAFCVLEAMSYQTVPHKSNRHLFTQDQYMFFSRFSWQHVPFSSINKTVSLPNGTVQLTSKSDVQDHLQVNSLINDLSREDHSDPKSVVKPPKDVIRLYEQQVPRRPSVWVVDEIDLATIPELINAVNHSTVISALQFTNHRLAHIAECFWKDGVYVRSHPIPIEADDAGNQPEVEPLFAENDQVGSIYFTSMVPATMYVHNVMVNTTTKIKRTSLAHYYRVLEAISFAGEDITNDLPQFCWFWTWEMERVFVNEQVTETQRQFVQSLIRDAFGNFFPRRFTVTSNSHPSHDPIVTSTFLSRMASSKWPVNSIVPYDACVYPFTFESYSESSHGRARSMVNDRQCPLVSVFDHAFHANPDTSQFTSQEKHTMDTLLLSHTSSIQFLGLIETLQDSCEPIVITDAAGANALLWMKLAAVLVRKPMDFVDCPSNPSSFLVFLDSIALFFSTRQRLLPNLSHSSLGGSARRQPSKTIFTQLSIADTSPSNVDSFFVVSLSNPNTSDLALELLDVLFKTHEFPPSLRNCTITPLQDNSSEPIPTTLSEALLYLFRRIAYKKQQTFPTDSVYLIDSIGNIAVKSRCVIHLNNINTKKVTHRLSHFLFDAPSFVVLNLGWSSLVEIAANYFHPMVKANMWYFALLNKTAQSKLFKEDRNIAITENRNQNSTMAYPNVSPMQSPIRTMIPPDKDVLFVFLHLIVEIFHEASNQKLLNSTDTTIWHIQENNDVVNNIQIPSFSDADFVDFLDCIKQLVSIGLQAYTGTSGKIDSVLIAFETLKMRTELNQQILSDTELFSASQQITGAIDGSLKAIILSIERKQASIIRLEQQLELVKDDYYIDEKGPLHPAHQCSESFLKSMDHLDSITPNAIKSIREAAGFHMTINLLLSCVALLVTVPSVSSFDKSTTNEEILDLMWNVSIVRLSNKIATEVLILFQNEINLDALPSTLPECRRLALWVQEITMLVITASQLDDNDYMQFALHHSNAQTRVTLKRMKVELNSLLNVKSSIEAFTLSNTIQSTPSILRTAKTLLLRAENVILGADQFITELKQESENIKQDTMTLLGDALMSATFYSLGNRFWAPDDSVLDQTTRSLIQDSIIPVSQHVVPLLFPQKLMMFLDMGIETPFNPFVEGEQQPLQIPTPTTAINLNPALNRSGLYPILIPDYQLSWSSPLFIRLADSSRDDTENNFFSESSKKTQQIGVYPQVQNERDPLSKQTYLMYTGSQGFMVDLANQESPGAIIVQTTTISSSDHSHGWSDSQSIALSVRFKSVVTE</sequence>
<comment type="caution">
    <text evidence="1">The sequence shown here is derived from an EMBL/GenBank/DDBJ whole genome shotgun (WGS) entry which is preliminary data.</text>
</comment>
<gene>
    <name evidence="1" type="ORF">BLNAU_1709</name>
</gene>
<evidence type="ECO:0000313" key="1">
    <source>
        <dbReference type="EMBL" id="KAK2963176.1"/>
    </source>
</evidence>
<evidence type="ECO:0000313" key="2">
    <source>
        <dbReference type="Proteomes" id="UP001281761"/>
    </source>
</evidence>
<dbReference type="Proteomes" id="UP001281761">
    <property type="component" value="Unassembled WGS sequence"/>
</dbReference>